<dbReference type="OrthoDB" id="9802553at2"/>
<accession>A0A1G9VUF0</accession>
<evidence type="ECO:0000256" key="6">
    <source>
        <dbReference type="ARBA" id="ARBA00023143"/>
    </source>
</evidence>
<dbReference type="PANTHER" id="PTHR30033:SF1">
    <property type="entry name" value="FLAGELLAR HOOK-ASSOCIATED PROTEIN 1"/>
    <property type="match status" value="1"/>
</dbReference>
<evidence type="ECO:0000256" key="1">
    <source>
        <dbReference type="ARBA" id="ARBA00004365"/>
    </source>
</evidence>
<evidence type="ECO:0000259" key="10">
    <source>
        <dbReference type="Pfam" id="PF22638"/>
    </source>
</evidence>
<dbReference type="InterPro" id="IPR053927">
    <property type="entry name" value="FlgK_helical"/>
</dbReference>
<keyword evidence="11" id="KW-0966">Cell projection</keyword>
<dbReference type="GO" id="GO:0044780">
    <property type="term" value="P:bacterial-type flagellum assembly"/>
    <property type="evidence" value="ECO:0007669"/>
    <property type="project" value="InterPro"/>
</dbReference>
<dbReference type="InterPro" id="IPR010930">
    <property type="entry name" value="Flg_bb/hook_C_dom"/>
</dbReference>
<comment type="similarity">
    <text evidence="3 7">Belongs to the flagella basal body rod proteins family.</text>
</comment>
<dbReference type="InterPro" id="IPR002371">
    <property type="entry name" value="FlgK"/>
</dbReference>
<evidence type="ECO:0000256" key="7">
    <source>
        <dbReference type="RuleBase" id="RU362065"/>
    </source>
</evidence>
<dbReference type="Proteomes" id="UP000214880">
    <property type="component" value="Unassembled WGS sequence"/>
</dbReference>
<protein>
    <recommendedName>
        <fullName evidence="4 7">Flagellar hook-associated protein 1</fullName>
        <shortName evidence="7">HAP1</shortName>
    </recommendedName>
</protein>
<keyword evidence="5 7" id="KW-0964">Secreted</keyword>
<gene>
    <name evidence="7" type="primary">flgK</name>
    <name evidence="11" type="ORF">SAMN04488502_10739</name>
</gene>
<comment type="subcellular location">
    <subcellularLocation>
        <location evidence="1 7">Bacterial flagellum</location>
    </subcellularLocation>
    <subcellularLocation>
        <location evidence="2 7">Secreted</location>
    </subcellularLocation>
</comment>
<evidence type="ECO:0000256" key="4">
    <source>
        <dbReference type="ARBA" id="ARBA00016244"/>
    </source>
</evidence>
<dbReference type="Pfam" id="PF22638">
    <property type="entry name" value="FlgK_D1"/>
    <property type="match status" value="1"/>
</dbReference>
<reference evidence="11 12" key="1">
    <citation type="submission" date="2016-10" db="EMBL/GenBank/DDBJ databases">
        <authorList>
            <person name="de Groot N.N."/>
        </authorList>
    </citation>
    <scope>NUCLEOTIDE SEQUENCE [LARGE SCALE GENOMIC DNA]</scope>
    <source>
        <strain evidence="11 12">DSM 1736</strain>
    </source>
</reference>
<evidence type="ECO:0000259" key="9">
    <source>
        <dbReference type="Pfam" id="PF06429"/>
    </source>
</evidence>
<dbReference type="GO" id="GO:0009424">
    <property type="term" value="C:bacterial-type flagellum hook"/>
    <property type="evidence" value="ECO:0007669"/>
    <property type="project" value="UniProtKB-UniRule"/>
</dbReference>
<organism evidence="11 12">
    <name type="scientific">Dendrosporobacter quercicolus</name>
    <dbReference type="NCBI Taxonomy" id="146817"/>
    <lineage>
        <taxon>Bacteria</taxon>
        <taxon>Bacillati</taxon>
        <taxon>Bacillota</taxon>
        <taxon>Negativicutes</taxon>
        <taxon>Selenomonadales</taxon>
        <taxon>Sporomusaceae</taxon>
        <taxon>Dendrosporobacter</taxon>
    </lineage>
</organism>
<dbReference type="PANTHER" id="PTHR30033">
    <property type="entry name" value="FLAGELLAR HOOK-ASSOCIATED PROTEIN 1"/>
    <property type="match status" value="1"/>
</dbReference>
<dbReference type="AlphaFoldDB" id="A0A1G9VUF0"/>
<dbReference type="GO" id="GO:0005576">
    <property type="term" value="C:extracellular region"/>
    <property type="evidence" value="ECO:0007669"/>
    <property type="project" value="UniProtKB-SubCell"/>
</dbReference>
<dbReference type="PROSITE" id="PS00588">
    <property type="entry name" value="FLAGELLA_BB_ROD"/>
    <property type="match status" value="1"/>
</dbReference>
<evidence type="ECO:0000256" key="3">
    <source>
        <dbReference type="ARBA" id="ARBA00009677"/>
    </source>
</evidence>
<keyword evidence="11" id="KW-0969">Cilium</keyword>
<feature type="compositionally biased region" description="Basic and acidic residues" evidence="8">
    <location>
        <begin position="452"/>
        <end position="466"/>
    </location>
</feature>
<dbReference type="STRING" id="146817.SAMN04488502_10739"/>
<dbReference type="InterPro" id="IPR019776">
    <property type="entry name" value="Flagellar_basal_body_rod_CS"/>
</dbReference>
<sequence>MASTFMGLNTATRGLYSAATGLLVTSNNVSNVSTEGYSRQVVNQSATTPAAVYSSSGIVGGGSQVNSVDRVRNFRLDQKYWSENSSLGEWESKSGLLTEIEEIMGEPQSNGFTTVMDEFYSALEDLSSDPSGAAARASVQETGNAICQYLNDAANRLSDLQESVNRDVGTAVSQINSYAEQIAKLNEQIRVAGVIGGSTNELEDQRDLLVDKLSGLTSISVTQTVVGQNPSGADIYSYTISSGGSTLVNAGSAQKLETYENSAGLYGVRWQDSGSEYTPSGGALKGYLDVRDGTGEDGQYKGVAYYSAQLDNFARIFAEAFNEGVYAGGAVSDYSGHAGGVTTEGETGIRFFSYDKTSSTNIAADIAANGLDAAYAKITAANISLSSEIAEDVKNIAAASAANQSENNENILDLISITKDSGMFNKGTPEDSMNAIIATLGTSSSYAQNRTENQEKSVKNADDRRTSVSGVSSDEEAANLTKYEQAYSASAQLVTVWNSIYQTTINMVSD</sequence>
<evidence type="ECO:0000313" key="12">
    <source>
        <dbReference type="Proteomes" id="UP000214880"/>
    </source>
</evidence>
<feature type="region of interest" description="Disordered" evidence="8">
    <location>
        <begin position="448"/>
        <end position="475"/>
    </location>
</feature>
<dbReference type="EMBL" id="FNHB01000007">
    <property type="protein sequence ID" value="SDM75606.1"/>
    <property type="molecule type" value="Genomic_DNA"/>
</dbReference>
<dbReference type="NCBIfam" id="TIGR02492">
    <property type="entry name" value="flgK_ends"/>
    <property type="match status" value="1"/>
</dbReference>
<dbReference type="PRINTS" id="PR01005">
    <property type="entry name" value="FLGHOOKAP1"/>
</dbReference>
<evidence type="ECO:0000256" key="5">
    <source>
        <dbReference type="ARBA" id="ARBA00022525"/>
    </source>
</evidence>
<dbReference type="SUPFAM" id="SSF64518">
    <property type="entry name" value="Phase 1 flagellin"/>
    <property type="match status" value="1"/>
</dbReference>
<keyword evidence="12" id="KW-1185">Reference proteome</keyword>
<dbReference type="GO" id="GO:0005198">
    <property type="term" value="F:structural molecule activity"/>
    <property type="evidence" value="ECO:0007669"/>
    <property type="project" value="UniProtKB-UniRule"/>
</dbReference>
<evidence type="ECO:0000256" key="8">
    <source>
        <dbReference type="SAM" id="MobiDB-lite"/>
    </source>
</evidence>
<keyword evidence="6 7" id="KW-0975">Bacterial flagellum</keyword>
<name>A0A1G9VUF0_9FIRM</name>
<dbReference type="Pfam" id="PF06429">
    <property type="entry name" value="Flg_bbr_C"/>
    <property type="match status" value="1"/>
</dbReference>
<keyword evidence="11" id="KW-0282">Flagellum</keyword>
<evidence type="ECO:0000256" key="2">
    <source>
        <dbReference type="ARBA" id="ARBA00004613"/>
    </source>
</evidence>
<feature type="domain" description="Flagellar basal-body/hook protein C-terminal" evidence="9">
    <location>
        <begin position="468"/>
        <end position="507"/>
    </location>
</feature>
<evidence type="ECO:0000313" key="11">
    <source>
        <dbReference type="EMBL" id="SDM75606.1"/>
    </source>
</evidence>
<dbReference type="RefSeq" id="WP_092074027.1">
    <property type="nucleotide sequence ID" value="NZ_FNHB01000007.1"/>
</dbReference>
<feature type="domain" description="Flagellar hook-associated protein FlgK helical" evidence="10">
    <location>
        <begin position="97"/>
        <end position="328"/>
    </location>
</feature>
<proteinExistence type="inferred from homology"/>